<evidence type="ECO:0000313" key="3">
    <source>
        <dbReference type="Proteomes" id="UP000823388"/>
    </source>
</evidence>
<organism evidence="2 3">
    <name type="scientific">Panicum virgatum</name>
    <name type="common">Blackwell switchgrass</name>
    <dbReference type="NCBI Taxonomy" id="38727"/>
    <lineage>
        <taxon>Eukaryota</taxon>
        <taxon>Viridiplantae</taxon>
        <taxon>Streptophyta</taxon>
        <taxon>Embryophyta</taxon>
        <taxon>Tracheophyta</taxon>
        <taxon>Spermatophyta</taxon>
        <taxon>Magnoliopsida</taxon>
        <taxon>Liliopsida</taxon>
        <taxon>Poales</taxon>
        <taxon>Poaceae</taxon>
        <taxon>PACMAD clade</taxon>
        <taxon>Panicoideae</taxon>
        <taxon>Panicodae</taxon>
        <taxon>Paniceae</taxon>
        <taxon>Panicinae</taxon>
        <taxon>Panicum</taxon>
        <taxon>Panicum sect. Hiantes</taxon>
    </lineage>
</organism>
<feature type="region of interest" description="Disordered" evidence="1">
    <location>
        <begin position="172"/>
        <end position="228"/>
    </location>
</feature>
<name>A0A8T0RBL0_PANVG</name>
<feature type="region of interest" description="Disordered" evidence="1">
    <location>
        <begin position="148"/>
        <end position="167"/>
    </location>
</feature>
<feature type="compositionally biased region" description="Low complexity" evidence="1">
    <location>
        <begin position="346"/>
        <end position="359"/>
    </location>
</feature>
<comment type="caution">
    <text evidence="2">The sequence shown here is derived from an EMBL/GenBank/DDBJ whole genome shotgun (WGS) entry which is preliminary data.</text>
</comment>
<feature type="region of interest" description="Disordered" evidence="1">
    <location>
        <begin position="1"/>
        <end position="63"/>
    </location>
</feature>
<feature type="region of interest" description="Disordered" evidence="1">
    <location>
        <begin position="255"/>
        <end position="372"/>
    </location>
</feature>
<protein>
    <submittedName>
        <fullName evidence="2">Uncharacterized protein</fullName>
    </submittedName>
</protein>
<feature type="compositionally biased region" description="Low complexity" evidence="1">
    <location>
        <begin position="200"/>
        <end position="210"/>
    </location>
</feature>
<gene>
    <name evidence="2" type="ORF">PVAP13_6KG412006</name>
</gene>
<evidence type="ECO:0000256" key="1">
    <source>
        <dbReference type="SAM" id="MobiDB-lite"/>
    </source>
</evidence>
<dbReference type="AlphaFoldDB" id="A0A8T0RBL0"/>
<dbReference type="EMBL" id="CM029047">
    <property type="protein sequence ID" value="KAG2582475.1"/>
    <property type="molecule type" value="Genomic_DNA"/>
</dbReference>
<feature type="compositionally biased region" description="Pro residues" evidence="1">
    <location>
        <begin position="211"/>
        <end position="223"/>
    </location>
</feature>
<dbReference type="Proteomes" id="UP000823388">
    <property type="component" value="Chromosome 6K"/>
</dbReference>
<keyword evidence="3" id="KW-1185">Reference proteome</keyword>
<feature type="compositionally biased region" description="Basic residues" evidence="1">
    <location>
        <begin position="187"/>
        <end position="199"/>
    </location>
</feature>
<reference evidence="2" key="1">
    <citation type="submission" date="2020-05" db="EMBL/GenBank/DDBJ databases">
        <title>WGS assembly of Panicum virgatum.</title>
        <authorList>
            <person name="Lovell J.T."/>
            <person name="Jenkins J."/>
            <person name="Shu S."/>
            <person name="Juenger T.E."/>
            <person name="Schmutz J."/>
        </authorList>
    </citation>
    <scope>NUCLEOTIDE SEQUENCE</scope>
    <source>
        <strain evidence="2">AP13</strain>
    </source>
</reference>
<feature type="compositionally biased region" description="Low complexity" evidence="1">
    <location>
        <begin position="301"/>
        <end position="313"/>
    </location>
</feature>
<proteinExistence type="predicted"/>
<accession>A0A8T0RBL0</accession>
<sequence>MTGVSPRVIVAKPRPRRSSSDFKLQDPPPRVNQAPRSKAQPPKETSKPRQKSKHDAFRKGAMPMAPPLQGFYPWMKELEGNIMPSTGKVAPIGVTIAKAFAQRNPLASLRPKSWASTQLALPSPLSRHSVGALQKGFDAPAARSVRTAVSAVTPSDQTTPIRQWLRRTRNTAVRRVCQRPSNAGSGTRRRGCRHRRQQPTRRVPPSAASRPPVPPPQLAPRPGPVARTHPAKPLRVIAALSPAMAAPPPGLVLQAPGRAATGSGRCSAGFVAHRPRRRGAPPTLASRPGRHCRLVSHSPDRAATGSGRRSAGSGPLGRPPRTAEGRGRGPAAVLIASHTGFRRLARAAAGGSAPLASPARGRRERRGRKENN</sequence>
<evidence type="ECO:0000313" key="2">
    <source>
        <dbReference type="EMBL" id="KAG2582475.1"/>
    </source>
</evidence>